<evidence type="ECO:0000256" key="2">
    <source>
        <dbReference type="ARBA" id="ARBA00022448"/>
    </source>
</evidence>
<dbReference type="Proteomes" id="UP000594463">
    <property type="component" value="Chromosome"/>
</dbReference>
<feature type="transmembrane region" description="Helical" evidence="7">
    <location>
        <begin position="12"/>
        <end position="34"/>
    </location>
</feature>
<evidence type="ECO:0000256" key="3">
    <source>
        <dbReference type="ARBA" id="ARBA00022475"/>
    </source>
</evidence>
<dbReference type="Pfam" id="PF00528">
    <property type="entry name" value="BPD_transp_1"/>
    <property type="match status" value="1"/>
</dbReference>
<keyword evidence="5 7" id="KW-1133">Transmembrane helix</keyword>
<comment type="similarity">
    <text evidence="7">Belongs to the binding-protein-dependent transport system permease family.</text>
</comment>
<evidence type="ECO:0000313" key="10">
    <source>
        <dbReference type="Proteomes" id="UP000594463"/>
    </source>
</evidence>
<gene>
    <name evidence="9" type="primary">sugA_18</name>
    <name evidence="9" type="ORF">RT761_02229</name>
</gene>
<dbReference type="PROSITE" id="PS50928">
    <property type="entry name" value="ABC_TM1"/>
    <property type="match status" value="1"/>
</dbReference>
<feature type="transmembrane region" description="Helical" evidence="7">
    <location>
        <begin position="74"/>
        <end position="95"/>
    </location>
</feature>
<name>A0A7T1F426_ATRLM</name>
<reference evidence="9 10" key="1">
    <citation type="journal article" date="2021" name="Nat. Commun.">
        <title>Isolation of a member of the candidate phylum Atribacteria reveals a unique cell membrane structure.</title>
        <authorList>
            <person name="Taiki K."/>
            <person name="Nobu M.K."/>
            <person name="Kusada H."/>
            <person name="Meng X.-Y."/>
            <person name="Hosoki N."/>
            <person name="Uematsu K."/>
            <person name="Yoshioka H."/>
            <person name="Kamagata Y."/>
            <person name="Tamaki H."/>
        </authorList>
    </citation>
    <scope>NUCLEOTIDE SEQUENCE [LARGE SCALE GENOMIC DNA]</scope>
    <source>
        <strain evidence="9 10">RT761</strain>
    </source>
</reference>
<dbReference type="KEGG" id="alam:RT761_02229"/>
<feature type="transmembrane region" description="Helical" evidence="7">
    <location>
        <begin position="107"/>
        <end position="128"/>
    </location>
</feature>
<proteinExistence type="inferred from homology"/>
<evidence type="ECO:0000313" key="9">
    <source>
        <dbReference type="EMBL" id="QPM69001.1"/>
    </source>
</evidence>
<dbReference type="InterPro" id="IPR000515">
    <property type="entry name" value="MetI-like"/>
</dbReference>
<sequence>MRSIKHDYTPYYILVPTIVFILLLTIFPMVYSFYNSLVDVNLLKPYLPPTFIGLGNYFALLQDARFWNSVFNTLYLTFSTIAIEFFLGLGVALLLNREIAGNRVTRTLILVPFMTTPVVVGLIWRFLYNYDLGIINYFLKILHLSPILWLSDQSIALKSVIIVDVWQWTPLVALILLAGLQSLPVEPYEAAQVDGCSTWQNFRYITLPLLSPAILMVFLIRTMDALKLYDLIYVLTEGGPGISTETISYYLYVIGFKLFYTGKAAAGSYILLIILIIISNLYIRFIRGQNREQI</sequence>
<keyword evidence="6 7" id="KW-0472">Membrane</keyword>
<keyword evidence="3" id="KW-1003">Cell membrane</keyword>
<evidence type="ECO:0000256" key="6">
    <source>
        <dbReference type="ARBA" id="ARBA00023136"/>
    </source>
</evidence>
<feature type="transmembrane region" description="Helical" evidence="7">
    <location>
        <begin position="163"/>
        <end position="182"/>
    </location>
</feature>
<dbReference type="AlphaFoldDB" id="A0A7T1F426"/>
<dbReference type="InterPro" id="IPR035906">
    <property type="entry name" value="MetI-like_sf"/>
</dbReference>
<dbReference type="GO" id="GO:0005886">
    <property type="term" value="C:plasma membrane"/>
    <property type="evidence" value="ECO:0007669"/>
    <property type="project" value="UniProtKB-SubCell"/>
</dbReference>
<feature type="transmembrane region" description="Helical" evidence="7">
    <location>
        <begin position="134"/>
        <end position="151"/>
    </location>
</feature>
<keyword evidence="4 7" id="KW-0812">Transmembrane</keyword>
<evidence type="ECO:0000259" key="8">
    <source>
        <dbReference type="PROSITE" id="PS50928"/>
    </source>
</evidence>
<dbReference type="InterPro" id="IPR051393">
    <property type="entry name" value="ABC_transporter_permease"/>
</dbReference>
<keyword evidence="10" id="KW-1185">Reference proteome</keyword>
<dbReference type="EMBL" id="CP065383">
    <property type="protein sequence ID" value="QPM69001.1"/>
    <property type="molecule type" value="Genomic_DNA"/>
</dbReference>
<keyword evidence="2 7" id="KW-0813">Transport</keyword>
<dbReference type="PANTHER" id="PTHR30193">
    <property type="entry name" value="ABC TRANSPORTER PERMEASE PROTEIN"/>
    <property type="match status" value="1"/>
</dbReference>
<evidence type="ECO:0000256" key="5">
    <source>
        <dbReference type="ARBA" id="ARBA00022989"/>
    </source>
</evidence>
<feature type="transmembrane region" description="Helical" evidence="7">
    <location>
        <begin position="202"/>
        <end position="220"/>
    </location>
</feature>
<feature type="transmembrane region" description="Helical" evidence="7">
    <location>
        <begin position="232"/>
        <end position="252"/>
    </location>
</feature>
<evidence type="ECO:0000256" key="4">
    <source>
        <dbReference type="ARBA" id="ARBA00022692"/>
    </source>
</evidence>
<dbReference type="RefSeq" id="WP_218111490.1">
    <property type="nucleotide sequence ID" value="NZ_CP065383.1"/>
</dbReference>
<protein>
    <submittedName>
        <fullName evidence="9">Trehalose transport system permease protein SugA</fullName>
    </submittedName>
</protein>
<dbReference type="PANTHER" id="PTHR30193:SF45">
    <property type="entry name" value="ABC TRANSPORTER PERMEASE PROTEIN"/>
    <property type="match status" value="1"/>
</dbReference>
<dbReference type="SUPFAM" id="SSF161098">
    <property type="entry name" value="MetI-like"/>
    <property type="match status" value="1"/>
</dbReference>
<evidence type="ECO:0000256" key="7">
    <source>
        <dbReference type="RuleBase" id="RU363032"/>
    </source>
</evidence>
<comment type="subcellular location">
    <subcellularLocation>
        <location evidence="1 7">Cell membrane</location>
        <topology evidence="1 7">Multi-pass membrane protein</topology>
    </subcellularLocation>
</comment>
<accession>A0A7T1F426</accession>
<feature type="domain" description="ABC transmembrane type-1" evidence="8">
    <location>
        <begin position="70"/>
        <end position="282"/>
    </location>
</feature>
<dbReference type="GO" id="GO:0055085">
    <property type="term" value="P:transmembrane transport"/>
    <property type="evidence" value="ECO:0007669"/>
    <property type="project" value="InterPro"/>
</dbReference>
<feature type="transmembrane region" description="Helical" evidence="7">
    <location>
        <begin position="264"/>
        <end position="283"/>
    </location>
</feature>
<dbReference type="CDD" id="cd06261">
    <property type="entry name" value="TM_PBP2"/>
    <property type="match status" value="1"/>
</dbReference>
<organism evidence="9 10">
    <name type="scientific">Atribacter laminatus</name>
    <dbReference type="NCBI Taxonomy" id="2847778"/>
    <lineage>
        <taxon>Bacteria</taxon>
        <taxon>Pseudomonadati</taxon>
        <taxon>Atribacterota</taxon>
        <taxon>Atribacteria</taxon>
        <taxon>Atribacterales</taxon>
        <taxon>Atribacteraceae</taxon>
        <taxon>Atribacter</taxon>
    </lineage>
</organism>
<dbReference type="Gene3D" id="1.10.3720.10">
    <property type="entry name" value="MetI-like"/>
    <property type="match status" value="1"/>
</dbReference>
<evidence type="ECO:0000256" key="1">
    <source>
        <dbReference type="ARBA" id="ARBA00004651"/>
    </source>
</evidence>